<dbReference type="GO" id="GO:0016020">
    <property type="term" value="C:membrane"/>
    <property type="evidence" value="ECO:0007669"/>
    <property type="project" value="UniProtKB-SubCell"/>
</dbReference>
<dbReference type="RefSeq" id="WP_116884473.1">
    <property type="nucleotide sequence ID" value="NZ_CABMMC010000095.1"/>
</dbReference>
<protein>
    <submittedName>
        <fullName evidence="8">HlyD family secretion protein</fullName>
    </submittedName>
    <submittedName>
        <fullName evidence="9">Multidrug efflux system membrane fusion protein</fullName>
    </submittedName>
</protein>
<dbReference type="EMBL" id="JABAEW010000002">
    <property type="protein sequence ID" value="NMD85256.1"/>
    <property type="molecule type" value="Genomic_DNA"/>
</dbReference>
<dbReference type="Proteomes" id="UP000576225">
    <property type="component" value="Unassembled WGS sequence"/>
</dbReference>
<dbReference type="Gene3D" id="2.40.30.170">
    <property type="match status" value="1"/>
</dbReference>
<reference evidence="9 10" key="1">
    <citation type="submission" date="2018-04" db="EMBL/GenBank/DDBJ databases">
        <title>Genomic Encyclopedia of Type Strains, Phase IV (KMG-IV): sequencing the most valuable type-strain genomes for metagenomic binning, comparative biology and taxonomic classification.</title>
        <authorList>
            <person name="Goeker M."/>
        </authorList>
    </citation>
    <scope>NUCLEOTIDE SEQUENCE [LARGE SCALE GENOMIC DNA]</scope>
    <source>
        <strain evidence="9 10">DSM 14823</strain>
    </source>
</reference>
<dbReference type="SUPFAM" id="SSF111369">
    <property type="entry name" value="HlyD-like secretion proteins"/>
    <property type="match status" value="1"/>
</dbReference>
<organism evidence="9 10">
    <name type="scientific">Victivallis vadensis</name>
    <dbReference type="NCBI Taxonomy" id="172901"/>
    <lineage>
        <taxon>Bacteria</taxon>
        <taxon>Pseudomonadati</taxon>
        <taxon>Lentisphaerota</taxon>
        <taxon>Lentisphaeria</taxon>
        <taxon>Victivallales</taxon>
        <taxon>Victivallaceae</taxon>
        <taxon>Victivallis</taxon>
    </lineage>
</organism>
<evidence type="ECO:0000256" key="2">
    <source>
        <dbReference type="ARBA" id="ARBA00022692"/>
    </source>
</evidence>
<evidence type="ECO:0000256" key="1">
    <source>
        <dbReference type="ARBA" id="ARBA00004167"/>
    </source>
</evidence>
<dbReference type="Proteomes" id="UP000245959">
    <property type="component" value="Unassembled WGS sequence"/>
</dbReference>
<evidence type="ECO:0000313" key="9">
    <source>
        <dbReference type="EMBL" id="PVY40053.1"/>
    </source>
</evidence>
<feature type="domain" description="p-hydroxybenzoic acid efflux pump subunit AaeA-like beta-barrel" evidence="7">
    <location>
        <begin position="234"/>
        <end position="329"/>
    </location>
</feature>
<reference evidence="8 11" key="2">
    <citation type="submission" date="2020-04" db="EMBL/GenBank/DDBJ databases">
        <authorList>
            <person name="Hitch T.C.A."/>
            <person name="Wylensek D."/>
            <person name="Clavel T."/>
        </authorList>
    </citation>
    <scope>NUCLEOTIDE SEQUENCE [LARGE SCALE GENOMIC DNA]</scope>
    <source>
        <strain evidence="8 11">COR2-253-APC-1A</strain>
    </source>
</reference>
<evidence type="ECO:0000313" key="10">
    <source>
        <dbReference type="Proteomes" id="UP000245959"/>
    </source>
</evidence>
<dbReference type="InterPro" id="IPR050739">
    <property type="entry name" value="MFP"/>
</dbReference>
<evidence type="ECO:0000313" key="11">
    <source>
        <dbReference type="Proteomes" id="UP000576225"/>
    </source>
</evidence>
<dbReference type="EMBL" id="QEKH01000018">
    <property type="protein sequence ID" value="PVY40053.1"/>
    <property type="molecule type" value="Genomic_DNA"/>
</dbReference>
<feature type="transmembrane region" description="Helical" evidence="6">
    <location>
        <begin position="12"/>
        <end position="30"/>
    </location>
</feature>
<comment type="caution">
    <text evidence="9">The sequence shown here is derived from an EMBL/GenBank/DDBJ whole genome shotgun (WGS) entry which is preliminary data.</text>
</comment>
<dbReference type="InterPro" id="IPR058634">
    <property type="entry name" value="AaeA-lik-b-barrel"/>
</dbReference>
<evidence type="ECO:0000259" key="7">
    <source>
        <dbReference type="Pfam" id="PF25963"/>
    </source>
</evidence>
<keyword evidence="3 6" id="KW-1133">Transmembrane helix</keyword>
<accession>A0A2U1AUH8</accession>
<evidence type="ECO:0000256" key="4">
    <source>
        <dbReference type="ARBA" id="ARBA00023136"/>
    </source>
</evidence>
<sequence>MAVSAKDIIRNYTVVIVLILFGLGLGGYYWSLHYKPFTQNAFLITNTRPVSPLVEGYLTEVLVKNHQKVKKGEPLFTIFRPPYELKVEDLTYAVKVEEARLAGIDAKLKAAKAQVEKDAAEAANRQYLSKQAVEMYAQQAVSQTYTEEARRAELAANAQLSASKHQLEAVEREKEMVAAGIGRLQSQLKLAKIYLEQTTVYALNDGTISNMHVSPGGYYRPGDILFAFIESDDWFIQANFEETDLSMIRPGQTASIWLWQYPGKKFHGVVEQVSFGAERRQTSEETGVQLVEKENQWFLLPQRFPVQIRITDPDPEYPFNLGGSAFVQIDTSSQLLKQIIWRIFRWV</sequence>
<name>A0A2U1AUH8_9BACT</name>
<feature type="coiled-coil region" evidence="5">
    <location>
        <begin position="94"/>
        <end position="130"/>
    </location>
</feature>
<dbReference type="AlphaFoldDB" id="A0A2U1AUH8"/>
<keyword evidence="4 6" id="KW-0472">Membrane</keyword>
<evidence type="ECO:0000256" key="3">
    <source>
        <dbReference type="ARBA" id="ARBA00022989"/>
    </source>
</evidence>
<evidence type="ECO:0000256" key="5">
    <source>
        <dbReference type="SAM" id="Coils"/>
    </source>
</evidence>
<dbReference type="OrthoDB" id="9811754at2"/>
<dbReference type="Pfam" id="PF25963">
    <property type="entry name" value="Beta-barrel_AAEA"/>
    <property type="match status" value="1"/>
</dbReference>
<keyword evidence="5" id="KW-0175">Coiled coil</keyword>
<proteinExistence type="predicted"/>
<comment type="subcellular location">
    <subcellularLocation>
        <location evidence="1">Membrane</location>
        <topology evidence="1">Single-pass membrane protein</topology>
    </subcellularLocation>
</comment>
<dbReference type="Gene3D" id="2.40.50.100">
    <property type="match status" value="1"/>
</dbReference>
<evidence type="ECO:0000313" key="8">
    <source>
        <dbReference type="EMBL" id="NMD85256.1"/>
    </source>
</evidence>
<dbReference type="PANTHER" id="PTHR30386:SF26">
    <property type="entry name" value="TRANSPORT PROTEIN COMB"/>
    <property type="match status" value="1"/>
</dbReference>
<dbReference type="PANTHER" id="PTHR30386">
    <property type="entry name" value="MEMBRANE FUSION SUBUNIT OF EMRAB-TOLC MULTIDRUG EFFLUX PUMP"/>
    <property type="match status" value="1"/>
</dbReference>
<keyword evidence="10" id="KW-1185">Reference proteome</keyword>
<evidence type="ECO:0000256" key="6">
    <source>
        <dbReference type="SAM" id="Phobius"/>
    </source>
</evidence>
<dbReference type="GeneID" id="78295767"/>
<gene>
    <name evidence="9" type="ORF">C8D82_11852</name>
    <name evidence="8" type="ORF">HF882_01525</name>
</gene>
<keyword evidence="2 6" id="KW-0812">Transmembrane</keyword>